<dbReference type="SUPFAM" id="SSF51261">
    <property type="entry name" value="Duplicated hybrid motif"/>
    <property type="match status" value="1"/>
</dbReference>
<dbReference type="PROSITE" id="PS51257">
    <property type="entry name" value="PROKAR_LIPOPROTEIN"/>
    <property type="match status" value="1"/>
</dbReference>
<dbReference type="CDD" id="cd00118">
    <property type="entry name" value="LysM"/>
    <property type="match status" value="1"/>
</dbReference>
<dbReference type="InterPro" id="IPR036779">
    <property type="entry name" value="LysM_dom_sf"/>
</dbReference>
<dbReference type="Gene3D" id="2.70.70.10">
    <property type="entry name" value="Glucose Permease (Domain IIA)"/>
    <property type="match status" value="1"/>
</dbReference>
<proteinExistence type="predicted"/>
<evidence type="ECO:0000256" key="1">
    <source>
        <dbReference type="SAM" id="MobiDB-lite"/>
    </source>
</evidence>
<dbReference type="InterPro" id="IPR018392">
    <property type="entry name" value="LysM"/>
</dbReference>
<dbReference type="EMBL" id="JABUFE010000008">
    <property type="protein sequence ID" value="NSX55845.1"/>
    <property type="molecule type" value="Genomic_DNA"/>
</dbReference>
<evidence type="ECO:0000313" key="4">
    <source>
        <dbReference type="Proteomes" id="UP000777935"/>
    </source>
</evidence>
<organism evidence="3 4">
    <name type="scientific">Parasulfitobacter algicola</name>
    <dbReference type="NCBI Taxonomy" id="2614809"/>
    <lineage>
        <taxon>Bacteria</taxon>
        <taxon>Pseudomonadati</taxon>
        <taxon>Pseudomonadota</taxon>
        <taxon>Alphaproteobacteria</taxon>
        <taxon>Rhodobacterales</taxon>
        <taxon>Roseobacteraceae</taxon>
        <taxon>Parasulfitobacter</taxon>
    </lineage>
</organism>
<evidence type="ECO:0000259" key="2">
    <source>
        <dbReference type="PROSITE" id="PS51782"/>
    </source>
</evidence>
<feature type="region of interest" description="Disordered" evidence="1">
    <location>
        <begin position="225"/>
        <end position="274"/>
    </location>
</feature>
<dbReference type="InterPro" id="IPR011055">
    <property type="entry name" value="Dup_hybrid_motif"/>
</dbReference>
<comment type="caution">
    <text evidence="3">The sequence shown here is derived from an EMBL/GenBank/DDBJ whole genome shotgun (WGS) entry which is preliminary data.</text>
</comment>
<protein>
    <submittedName>
        <fullName evidence="3">Peptidoglycan DD-metalloendopeptidase family protein</fullName>
    </submittedName>
</protein>
<dbReference type="Proteomes" id="UP000777935">
    <property type="component" value="Unassembled WGS sequence"/>
</dbReference>
<dbReference type="PANTHER" id="PTHR21666">
    <property type="entry name" value="PEPTIDASE-RELATED"/>
    <property type="match status" value="1"/>
</dbReference>
<feature type="compositionally biased region" description="Polar residues" evidence="1">
    <location>
        <begin position="244"/>
        <end position="255"/>
    </location>
</feature>
<feature type="domain" description="LysM" evidence="2">
    <location>
        <begin position="168"/>
        <end position="212"/>
    </location>
</feature>
<reference evidence="3 4" key="1">
    <citation type="submission" date="2020-06" db="EMBL/GenBank/DDBJ databases">
        <title>Sulfitobacter algicola sp. nov., isolated from green algae.</title>
        <authorList>
            <person name="Wang C."/>
        </authorList>
    </citation>
    <scope>NUCLEOTIDE SEQUENCE [LARGE SCALE GENOMIC DNA]</scope>
    <source>
        <strain evidence="3 4">1151</strain>
    </source>
</reference>
<dbReference type="InterPro" id="IPR050570">
    <property type="entry name" value="Cell_wall_metabolism_enzyme"/>
</dbReference>
<dbReference type="PROSITE" id="PS51782">
    <property type="entry name" value="LYSM"/>
    <property type="match status" value="1"/>
</dbReference>
<dbReference type="Pfam" id="PF01551">
    <property type="entry name" value="Peptidase_M23"/>
    <property type="match status" value="1"/>
</dbReference>
<evidence type="ECO:0000313" key="3">
    <source>
        <dbReference type="EMBL" id="NSX55845.1"/>
    </source>
</evidence>
<name>A0ABX2ITH1_9RHOB</name>
<dbReference type="SMART" id="SM00257">
    <property type="entry name" value="LysM"/>
    <property type="match status" value="2"/>
</dbReference>
<gene>
    <name evidence="3" type="ORF">HRQ87_13645</name>
</gene>
<dbReference type="PANTHER" id="PTHR21666:SF270">
    <property type="entry name" value="MUREIN HYDROLASE ACTIVATOR ENVC"/>
    <property type="match status" value="1"/>
</dbReference>
<dbReference type="InterPro" id="IPR016047">
    <property type="entry name" value="M23ase_b-sheet_dom"/>
</dbReference>
<accession>A0ABX2ITH1</accession>
<keyword evidence="4" id="KW-1185">Reference proteome</keyword>
<dbReference type="Pfam" id="PF01476">
    <property type="entry name" value="LysM"/>
    <property type="match status" value="2"/>
</dbReference>
<dbReference type="SUPFAM" id="SSF54106">
    <property type="entry name" value="LysM domain"/>
    <property type="match status" value="2"/>
</dbReference>
<sequence>MCRTSFRAVLLGGALLALTACDEPFDFDLRDLANSDADTSEAARQSSASRPPADDRGIISYPNYQVAVAERGDTVADVADRIGVSAVELANFNGMQANDRLRPEEVLVLPRRVTEPSPATGSVITGPITPESVDVTTLAGNAIDSAQSRGGPIITPASELPETGIEPIRHQVERGETAFSISRLYNVSVNSLAEWNGLGSDLGIREGQYLLIPVAAPVGIARGTARPGVGSQTPTPPSAAQPLPAQNTQAASAKPNTPPSPNLGQQRTAASDSNARMVYPVTGNIIRAYRKGSNDGIDIAARAGTPVKAAAAGTVAAITRDTNQVPIIVIRHSGDILTVYARVDNLKVSKGDRVQRGQTIAEVRNSDPSFLHFEVREGLDSVDPTRYLQ</sequence>
<dbReference type="CDD" id="cd12797">
    <property type="entry name" value="M23_peptidase"/>
    <property type="match status" value="1"/>
</dbReference>
<feature type="compositionally biased region" description="Polar residues" evidence="1">
    <location>
        <begin position="262"/>
        <end position="274"/>
    </location>
</feature>
<dbReference type="Gene3D" id="3.10.350.10">
    <property type="entry name" value="LysM domain"/>
    <property type="match status" value="2"/>
</dbReference>